<sequence length="294" mass="33924">MRRRTKTRKEMGSDVYNIIPLSRRVYWIRENENWDVNPFIYLIYGEKRSVLIDTGAGSGDLLTFVREQTQVKDGSILVLNTANLAHQTGANHLFSAVGKMGKSHKIEDLCASSANKKYSETKTNAQWEVKNYRITRWLDDNERIYLNDDLYLTVIHTPGITPDSMVVWFEAENRLFTGHLYYQIEPVRLAFVGSDIKQYVRSFSKVLDLIQDQIQPSCIRYSAVLYDSDEPCQPTFRIFRRFLFSIIAGIISPSGLEAFGNVVFESVDKLQKLELNRDSFEILRKAQTISQALK</sequence>
<evidence type="ECO:0000313" key="4">
    <source>
        <dbReference type="Proteomes" id="UP000095284"/>
    </source>
</evidence>
<dbReference type="Gene3D" id="3.60.15.10">
    <property type="entry name" value="Ribonuclease Z/Hydroxyacylglutathione hydrolase-like"/>
    <property type="match status" value="1"/>
</dbReference>
<dbReference type="InterPro" id="IPR050855">
    <property type="entry name" value="NDM-1-like"/>
</dbReference>
<dbReference type="OrthoDB" id="17458at2759"/>
<dbReference type="AlphaFoldDB" id="A0A1I7SM01"/>
<accession>A0A1I7SM01</accession>
<dbReference type="InterPro" id="IPR001279">
    <property type="entry name" value="Metallo-B-lactamas"/>
</dbReference>
<dbReference type="EMBL" id="CAJFCV020000006">
    <property type="protein sequence ID" value="CAG9129949.1"/>
    <property type="molecule type" value="Genomic_DNA"/>
</dbReference>
<reference evidence="6" key="1">
    <citation type="submission" date="2016-11" db="UniProtKB">
        <authorList>
            <consortium name="WormBaseParasite"/>
        </authorList>
    </citation>
    <scope>IDENTIFICATION</scope>
</reference>
<organism evidence="4 6">
    <name type="scientific">Bursaphelenchus xylophilus</name>
    <name type="common">Pinewood nematode worm</name>
    <name type="synonym">Aphelenchoides xylophilus</name>
    <dbReference type="NCBI Taxonomy" id="6326"/>
    <lineage>
        <taxon>Eukaryota</taxon>
        <taxon>Metazoa</taxon>
        <taxon>Ecdysozoa</taxon>
        <taxon>Nematoda</taxon>
        <taxon>Chromadorea</taxon>
        <taxon>Rhabditida</taxon>
        <taxon>Tylenchina</taxon>
        <taxon>Tylenchomorpha</taxon>
        <taxon>Aphelenchoidea</taxon>
        <taxon>Aphelenchoididae</taxon>
        <taxon>Bursaphelenchus</taxon>
    </lineage>
</organism>
<dbReference type="SUPFAM" id="SSF56281">
    <property type="entry name" value="Metallo-hydrolase/oxidoreductase"/>
    <property type="match status" value="1"/>
</dbReference>
<gene>
    <name evidence="3" type="ORF">BXYJ_LOCUS14351</name>
</gene>
<dbReference type="Proteomes" id="UP000095284">
    <property type="component" value="Unplaced"/>
</dbReference>
<keyword evidence="1" id="KW-0812">Transmembrane</keyword>
<name>A0A1I7SM01_BURXY</name>
<protein>
    <submittedName>
        <fullName evidence="3">(pine wood nematode) hypothetical protein</fullName>
    </submittedName>
</protein>
<proteinExistence type="predicted"/>
<keyword evidence="1" id="KW-0472">Membrane</keyword>
<dbReference type="InterPro" id="IPR036866">
    <property type="entry name" value="RibonucZ/Hydroxyglut_hydro"/>
</dbReference>
<dbReference type="SMR" id="A0A1I7SM01"/>
<reference evidence="3" key="2">
    <citation type="submission" date="2020-09" db="EMBL/GenBank/DDBJ databases">
        <authorList>
            <person name="Kikuchi T."/>
        </authorList>
    </citation>
    <scope>NUCLEOTIDE SEQUENCE</scope>
    <source>
        <strain evidence="3">Ka4C1</strain>
    </source>
</reference>
<dbReference type="PANTHER" id="PTHR42951">
    <property type="entry name" value="METALLO-BETA-LACTAMASE DOMAIN-CONTAINING"/>
    <property type="match status" value="1"/>
</dbReference>
<keyword evidence="5" id="KW-1185">Reference proteome</keyword>
<keyword evidence="1" id="KW-1133">Transmembrane helix</keyword>
<feature type="domain" description="Metallo-beta-lactamase" evidence="2">
    <location>
        <begin position="146"/>
        <end position="208"/>
    </location>
</feature>
<feature type="transmembrane region" description="Helical" evidence="1">
    <location>
        <begin position="242"/>
        <end position="264"/>
    </location>
</feature>
<dbReference type="eggNOG" id="KOG0813">
    <property type="taxonomic scope" value="Eukaryota"/>
</dbReference>
<evidence type="ECO:0000313" key="6">
    <source>
        <dbReference type="WBParaSite" id="BXY_1408400.1"/>
    </source>
</evidence>
<dbReference type="PANTHER" id="PTHR42951:SF4">
    <property type="entry name" value="ACYL-COENZYME A THIOESTERASE MBLAC2"/>
    <property type="match status" value="1"/>
</dbReference>
<evidence type="ECO:0000256" key="1">
    <source>
        <dbReference type="SAM" id="Phobius"/>
    </source>
</evidence>
<dbReference type="WBParaSite" id="BXY_1408400.1">
    <property type="protein sequence ID" value="BXY_1408400.1"/>
    <property type="gene ID" value="BXY_1408400"/>
</dbReference>
<evidence type="ECO:0000313" key="3">
    <source>
        <dbReference type="EMBL" id="CAD5234260.1"/>
    </source>
</evidence>
<dbReference type="Proteomes" id="UP000659654">
    <property type="component" value="Unassembled WGS sequence"/>
</dbReference>
<dbReference type="Proteomes" id="UP000582659">
    <property type="component" value="Unassembled WGS sequence"/>
</dbReference>
<dbReference type="Pfam" id="PF00753">
    <property type="entry name" value="Lactamase_B"/>
    <property type="match status" value="1"/>
</dbReference>
<dbReference type="EMBL" id="CAJFDI010000006">
    <property type="protein sequence ID" value="CAD5234260.1"/>
    <property type="molecule type" value="Genomic_DNA"/>
</dbReference>
<evidence type="ECO:0000313" key="5">
    <source>
        <dbReference type="Proteomes" id="UP000659654"/>
    </source>
</evidence>
<evidence type="ECO:0000259" key="2">
    <source>
        <dbReference type="Pfam" id="PF00753"/>
    </source>
</evidence>